<reference evidence="6 7" key="1">
    <citation type="submission" date="2024-01" db="EMBL/GenBank/DDBJ databases">
        <title>The complete chloroplast genome sequence of Lithospermum erythrorhizon: insights into the phylogenetic relationship among Boraginaceae species and the maternal lineages of purple gromwells.</title>
        <authorList>
            <person name="Okada T."/>
            <person name="Watanabe K."/>
        </authorList>
    </citation>
    <scope>NUCLEOTIDE SEQUENCE [LARGE SCALE GENOMIC DNA]</scope>
</reference>
<dbReference type="GO" id="GO:0015421">
    <property type="term" value="F:ABC-type oligopeptide transporter activity"/>
    <property type="evidence" value="ECO:0007669"/>
    <property type="project" value="TreeGrafter"/>
</dbReference>
<dbReference type="Gene3D" id="3.40.50.300">
    <property type="entry name" value="P-loop containing nucleotide triphosphate hydrolases"/>
    <property type="match status" value="2"/>
</dbReference>
<sequence length="221" mass="24688">MRMKKTGYYSFAYPSCPYITVLQSLNLVLPASRTLALVGGSGGGKSTVFALLERFYDPINEFITLDGHDLRTTNAHKFISDLPENDCIFKPVIFILFLYQVGDRGTQLSGGQKQRIALARAMIKDPRILLLDETTSALDPEAEIEVQKAIDKISAGSHQQLMDKFGLYNNLVKLASNAVKNNQPKQNDTSKDFDFSKYGTSKYDQSVSKNVFEVPESKFVK</sequence>
<evidence type="ECO:0000259" key="5">
    <source>
        <dbReference type="PROSITE" id="PS50893"/>
    </source>
</evidence>
<dbReference type="Pfam" id="PF00005">
    <property type="entry name" value="ABC_tran"/>
    <property type="match status" value="2"/>
</dbReference>
<keyword evidence="4" id="KW-0067">ATP-binding</keyword>
<name>A0AAV3RMJ8_LITER</name>
<dbReference type="GO" id="GO:0005743">
    <property type="term" value="C:mitochondrial inner membrane"/>
    <property type="evidence" value="ECO:0007669"/>
    <property type="project" value="TreeGrafter"/>
</dbReference>
<dbReference type="InterPro" id="IPR039421">
    <property type="entry name" value="Type_1_exporter"/>
</dbReference>
<comment type="caution">
    <text evidence="6">The sequence shown here is derived from an EMBL/GenBank/DDBJ whole genome shotgun (WGS) entry which is preliminary data.</text>
</comment>
<keyword evidence="3" id="KW-0547">Nucleotide-binding</keyword>
<evidence type="ECO:0000313" key="7">
    <source>
        <dbReference type="Proteomes" id="UP001454036"/>
    </source>
</evidence>
<protein>
    <recommendedName>
        <fullName evidence="5">ABC transporter domain-containing protein</fullName>
    </recommendedName>
</protein>
<evidence type="ECO:0000313" key="6">
    <source>
        <dbReference type="EMBL" id="GAA0178557.1"/>
    </source>
</evidence>
<dbReference type="InterPro" id="IPR027417">
    <property type="entry name" value="P-loop_NTPase"/>
</dbReference>
<evidence type="ECO:0000256" key="2">
    <source>
        <dbReference type="ARBA" id="ARBA00022737"/>
    </source>
</evidence>
<feature type="domain" description="ABC transporter" evidence="5">
    <location>
        <begin position="1"/>
        <end position="208"/>
    </location>
</feature>
<organism evidence="6 7">
    <name type="scientific">Lithospermum erythrorhizon</name>
    <name type="common">Purple gromwell</name>
    <name type="synonym">Lithospermum officinale var. erythrorhizon</name>
    <dbReference type="NCBI Taxonomy" id="34254"/>
    <lineage>
        <taxon>Eukaryota</taxon>
        <taxon>Viridiplantae</taxon>
        <taxon>Streptophyta</taxon>
        <taxon>Embryophyta</taxon>
        <taxon>Tracheophyta</taxon>
        <taxon>Spermatophyta</taxon>
        <taxon>Magnoliopsida</taxon>
        <taxon>eudicotyledons</taxon>
        <taxon>Gunneridae</taxon>
        <taxon>Pentapetalae</taxon>
        <taxon>asterids</taxon>
        <taxon>lamiids</taxon>
        <taxon>Boraginales</taxon>
        <taxon>Boraginaceae</taxon>
        <taxon>Boraginoideae</taxon>
        <taxon>Lithospermeae</taxon>
        <taxon>Lithospermum</taxon>
    </lineage>
</organism>
<keyword evidence="7" id="KW-1185">Reference proteome</keyword>
<dbReference type="AlphaFoldDB" id="A0AAV3RMJ8"/>
<evidence type="ECO:0000256" key="3">
    <source>
        <dbReference type="ARBA" id="ARBA00022741"/>
    </source>
</evidence>
<dbReference type="PROSITE" id="PS50893">
    <property type="entry name" value="ABC_TRANSPORTER_2"/>
    <property type="match status" value="1"/>
</dbReference>
<gene>
    <name evidence="6" type="ORF">LIER_29853</name>
</gene>
<accession>A0AAV3RMJ8</accession>
<dbReference type="SUPFAM" id="SSF52540">
    <property type="entry name" value="P-loop containing nucleoside triphosphate hydrolases"/>
    <property type="match status" value="1"/>
</dbReference>
<evidence type="ECO:0000256" key="4">
    <source>
        <dbReference type="ARBA" id="ARBA00022840"/>
    </source>
</evidence>
<keyword evidence="2" id="KW-0677">Repeat</keyword>
<keyword evidence="1" id="KW-0813">Transport</keyword>
<dbReference type="EMBL" id="BAABME010010424">
    <property type="protein sequence ID" value="GAA0178557.1"/>
    <property type="molecule type" value="Genomic_DNA"/>
</dbReference>
<dbReference type="GO" id="GO:0016887">
    <property type="term" value="F:ATP hydrolysis activity"/>
    <property type="evidence" value="ECO:0007669"/>
    <property type="project" value="InterPro"/>
</dbReference>
<dbReference type="SMART" id="SM00382">
    <property type="entry name" value="AAA"/>
    <property type="match status" value="1"/>
</dbReference>
<dbReference type="GO" id="GO:0005524">
    <property type="term" value="F:ATP binding"/>
    <property type="evidence" value="ECO:0007669"/>
    <property type="project" value="UniProtKB-KW"/>
</dbReference>
<dbReference type="PANTHER" id="PTHR43394">
    <property type="entry name" value="ATP-DEPENDENT PERMEASE MDL1, MITOCHONDRIAL"/>
    <property type="match status" value="1"/>
</dbReference>
<dbReference type="PROSITE" id="PS00211">
    <property type="entry name" value="ABC_TRANSPORTER_1"/>
    <property type="match status" value="1"/>
</dbReference>
<dbReference type="InterPro" id="IPR017871">
    <property type="entry name" value="ABC_transporter-like_CS"/>
</dbReference>
<dbReference type="GO" id="GO:0090374">
    <property type="term" value="P:oligopeptide export from mitochondrion"/>
    <property type="evidence" value="ECO:0007669"/>
    <property type="project" value="TreeGrafter"/>
</dbReference>
<proteinExistence type="predicted"/>
<dbReference type="Proteomes" id="UP001454036">
    <property type="component" value="Unassembled WGS sequence"/>
</dbReference>
<dbReference type="InterPro" id="IPR003593">
    <property type="entry name" value="AAA+_ATPase"/>
</dbReference>
<dbReference type="PANTHER" id="PTHR43394:SF11">
    <property type="entry name" value="ATP-BINDING CASSETTE TRANSPORTER"/>
    <property type="match status" value="1"/>
</dbReference>
<dbReference type="InterPro" id="IPR003439">
    <property type="entry name" value="ABC_transporter-like_ATP-bd"/>
</dbReference>
<evidence type="ECO:0000256" key="1">
    <source>
        <dbReference type="ARBA" id="ARBA00022448"/>
    </source>
</evidence>